<evidence type="ECO:0000256" key="1">
    <source>
        <dbReference type="SAM" id="SignalP"/>
    </source>
</evidence>
<dbReference type="AlphaFoldDB" id="A0A131YCK4"/>
<protein>
    <recommendedName>
        <fullName evidence="3">Lipocalin</fullName>
    </recommendedName>
</protein>
<feature type="signal peptide" evidence="1">
    <location>
        <begin position="1"/>
        <end position="21"/>
    </location>
</feature>
<organism evidence="2">
    <name type="scientific">Rhipicephalus appendiculatus</name>
    <name type="common">Brown ear tick</name>
    <dbReference type="NCBI Taxonomy" id="34631"/>
    <lineage>
        <taxon>Eukaryota</taxon>
        <taxon>Metazoa</taxon>
        <taxon>Ecdysozoa</taxon>
        <taxon>Arthropoda</taxon>
        <taxon>Chelicerata</taxon>
        <taxon>Arachnida</taxon>
        <taxon>Acari</taxon>
        <taxon>Parasitiformes</taxon>
        <taxon>Ixodida</taxon>
        <taxon>Ixodoidea</taxon>
        <taxon>Ixodidae</taxon>
        <taxon>Rhipicephalinae</taxon>
        <taxon>Rhipicephalus</taxon>
        <taxon>Rhipicephalus</taxon>
    </lineage>
</organism>
<evidence type="ECO:0000313" key="2">
    <source>
        <dbReference type="EMBL" id="JAP76225.1"/>
    </source>
</evidence>
<reference evidence="2" key="1">
    <citation type="journal article" date="2016" name="Ticks Tick Borne Dis.">
        <title>De novo assembly and annotation of the salivary gland transcriptome of Rhipicephalus appendiculatus male and female ticks during blood feeding.</title>
        <authorList>
            <person name="de Castro M.H."/>
            <person name="de Klerk D."/>
            <person name="Pienaar R."/>
            <person name="Latif A.A."/>
            <person name="Rees D.J."/>
            <person name="Mans B.J."/>
        </authorList>
    </citation>
    <scope>NUCLEOTIDE SEQUENCE</scope>
    <source>
        <tissue evidence="2">Salivary glands</tissue>
    </source>
</reference>
<evidence type="ECO:0008006" key="3">
    <source>
        <dbReference type="Google" id="ProtNLM"/>
    </source>
</evidence>
<dbReference type="EMBL" id="GEDV01012332">
    <property type="protein sequence ID" value="JAP76225.1"/>
    <property type="molecule type" value="Transcribed_RNA"/>
</dbReference>
<proteinExistence type="predicted"/>
<accession>A0A131YCK4</accession>
<feature type="chain" id="PRO_5007284594" description="Lipocalin" evidence="1">
    <location>
        <begin position="22"/>
        <end position="90"/>
    </location>
</feature>
<sequence length="90" mass="10384">MTLQAVSVLAVFLLVQGPPRAKELCSEKSTAEAGIYKELLLLCTIHFFNCSNRLQQACFVRFYFDSNESVNVFEIKRIEPAVYEQWLTLY</sequence>
<keyword evidence="1" id="KW-0732">Signal</keyword>
<name>A0A131YCK4_RHIAP</name>